<evidence type="ECO:0008006" key="3">
    <source>
        <dbReference type="Google" id="ProtNLM"/>
    </source>
</evidence>
<dbReference type="AlphaFoldDB" id="A0A511NCV1"/>
<organism evidence="1 2">
    <name type="scientific">Deinococcus cellulosilyticus (strain DSM 18568 / NBRC 106333 / KACC 11606 / 5516J-15)</name>
    <dbReference type="NCBI Taxonomy" id="1223518"/>
    <lineage>
        <taxon>Bacteria</taxon>
        <taxon>Thermotogati</taxon>
        <taxon>Deinococcota</taxon>
        <taxon>Deinococci</taxon>
        <taxon>Deinococcales</taxon>
        <taxon>Deinococcaceae</taxon>
        <taxon>Deinococcus</taxon>
    </lineage>
</organism>
<dbReference type="RefSeq" id="WP_146892163.1">
    <property type="nucleotide sequence ID" value="NZ_BJXB01000066.1"/>
</dbReference>
<keyword evidence="2" id="KW-1185">Reference proteome</keyword>
<comment type="caution">
    <text evidence="1">The sequence shown here is derived from an EMBL/GenBank/DDBJ whole genome shotgun (WGS) entry which is preliminary data.</text>
</comment>
<name>A0A511NCV1_DEIC1</name>
<sequence length="352" mass="39826">MPQCQDHLKTDADNLVVRKIYGKHQVRYLKCKTCGTEFSERKGTPLWNSKINPDTFIKVAETLCEGNSISATTRLCKVHHDTVERIIVVTGNHAKALHDHKAVQVKTTALQADERYGFYGSKSQPCWEATVIDPYSKFVVSLRLGARDEMLIRGLLEDARSRLADPQNLALFTDGGHGYATLFPEIFGMPYQPKKKGHKGRPPKVKYRIPRMLAHVQLIKVREGKKLKTVDICYTHGTPGRIKLELERLGHNTPNTSAVERQNGTARQHNPYLHRKGLAFAHKKITRVGLAELERLSYNWVKTCRSLHLKLSERVGRRKYLHRTPAMAMGLTDRIFTLGELLATPIHALGSA</sequence>
<dbReference type="Proteomes" id="UP000321306">
    <property type="component" value="Unassembled WGS sequence"/>
</dbReference>
<dbReference type="EMBL" id="BJXB01000066">
    <property type="protein sequence ID" value="GEM50171.1"/>
    <property type="molecule type" value="Genomic_DNA"/>
</dbReference>
<protein>
    <recommendedName>
        <fullName evidence="3">Transposase</fullName>
    </recommendedName>
</protein>
<accession>A0A511NCV1</accession>
<reference evidence="1 2" key="1">
    <citation type="submission" date="2019-07" db="EMBL/GenBank/DDBJ databases">
        <title>Whole genome shotgun sequence of Deinococcus cellulosilyticus NBRC 106333.</title>
        <authorList>
            <person name="Hosoyama A."/>
            <person name="Uohara A."/>
            <person name="Ohji S."/>
            <person name="Ichikawa N."/>
        </authorList>
    </citation>
    <scope>NUCLEOTIDE SEQUENCE [LARGE SCALE GENOMIC DNA]</scope>
    <source>
        <strain evidence="1 2">NBRC 106333</strain>
    </source>
</reference>
<gene>
    <name evidence="1" type="ORF">DC3_58060</name>
</gene>
<evidence type="ECO:0000313" key="1">
    <source>
        <dbReference type="EMBL" id="GEM50171.1"/>
    </source>
</evidence>
<dbReference type="OrthoDB" id="68774at2"/>
<evidence type="ECO:0000313" key="2">
    <source>
        <dbReference type="Proteomes" id="UP000321306"/>
    </source>
</evidence>
<proteinExistence type="predicted"/>